<reference evidence="3 4" key="1">
    <citation type="journal article" date="2015" name="Stand. Genomic Sci.">
        <title>Complete genome sequence and description of Salinispira pacifica gen. nov., sp. nov., a novel spirochaete isolated form a hypersaline microbial mat.</title>
        <authorList>
            <person name="Ben Hania W."/>
            <person name="Joseph M."/>
            <person name="Schumann P."/>
            <person name="Bunk B."/>
            <person name="Fiebig A."/>
            <person name="Sproer C."/>
            <person name="Klenk H.P."/>
            <person name="Fardeau M.L."/>
            <person name="Spring S."/>
        </authorList>
    </citation>
    <scope>NUCLEOTIDE SEQUENCE [LARGE SCALE GENOMIC DNA]</scope>
    <source>
        <strain evidence="3 4">L21-RPul-D2</strain>
    </source>
</reference>
<name>V5WJ82_9SPIO</name>
<sequence length="235" mass="25327">MPGTSKYTWIAAAGIIAAVLVIILAVTLMVNRGKQFVETEMDVDFSDAELDLSDINELEIRGVWDVRILPADSAGQRITLNAPGEIIDDIRTQQDSRLTLPAPGGFRGFAKEMEATVYLEELSLISVEGASSVDISGMNLDALELRLEGAAKILAEDCEFNDVRLKAEGAANVDLQNSLTYTADLRIEGAAKVSIRMDGGPISGSLDGVGKVRYTGSVSEKDFRIDGLGSFEYFD</sequence>
<protein>
    <recommendedName>
        <fullName evidence="2">Putative auto-transporter adhesin head GIN domain-containing protein</fullName>
    </recommendedName>
</protein>
<dbReference type="OrthoDB" id="947409at2"/>
<dbReference type="InterPro" id="IPR021255">
    <property type="entry name" value="DUF2807"/>
</dbReference>
<evidence type="ECO:0000313" key="3">
    <source>
        <dbReference type="EMBL" id="AHC15599.1"/>
    </source>
</evidence>
<evidence type="ECO:0000313" key="4">
    <source>
        <dbReference type="Proteomes" id="UP000018680"/>
    </source>
</evidence>
<evidence type="ECO:0000259" key="2">
    <source>
        <dbReference type="Pfam" id="PF10988"/>
    </source>
</evidence>
<keyword evidence="1" id="KW-1133">Transmembrane helix</keyword>
<dbReference type="HOGENOM" id="CLU_1179546_0_0_12"/>
<dbReference type="Pfam" id="PF10988">
    <property type="entry name" value="DUF2807"/>
    <property type="match status" value="1"/>
</dbReference>
<accession>V5WJ82</accession>
<proteinExistence type="predicted"/>
<dbReference type="Gene3D" id="2.160.20.120">
    <property type="match status" value="1"/>
</dbReference>
<organism evidence="3 4">
    <name type="scientific">Salinispira pacifica</name>
    <dbReference type="NCBI Taxonomy" id="1307761"/>
    <lineage>
        <taxon>Bacteria</taxon>
        <taxon>Pseudomonadati</taxon>
        <taxon>Spirochaetota</taxon>
        <taxon>Spirochaetia</taxon>
        <taxon>Spirochaetales</taxon>
        <taxon>Spirochaetaceae</taxon>
        <taxon>Salinispira</taxon>
    </lineage>
</organism>
<keyword evidence="1" id="KW-0472">Membrane</keyword>
<feature type="transmembrane region" description="Helical" evidence="1">
    <location>
        <begin position="6"/>
        <end position="30"/>
    </location>
</feature>
<dbReference type="AlphaFoldDB" id="V5WJ82"/>
<dbReference type="KEGG" id="slr:L21SP2_2238"/>
<dbReference type="RefSeq" id="WP_024268503.1">
    <property type="nucleotide sequence ID" value="NC_023035.1"/>
</dbReference>
<keyword evidence="4" id="KW-1185">Reference proteome</keyword>
<dbReference type="Proteomes" id="UP000018680">
    <property type="component" value="Chromosome"/>
</dbReference>
<gene>
    <name evidence="3" type="ORF">L21SP2_2238</name>
</gene>
<feature type="domain" description="Putative auto-transporter adhesin head GIN" evidence="2">
    <location>
        <begin position="57"/>
        <end position="176"/>
    </location>
</feature>
<dbReference type="EMBL" id="CP006939">
    <property type="protein sequence ID" value="AHC15599.1"/>
    <property type="molecule type" value="Genomic_DNA"/>
</dbReference>
<dbReference type="STRING" id="1307761.L21SP2_2238"/>
<keyword evidence="1" id="KW-0812">Transmembrane</keyword>
<evidence type="ECO:0000256" key="1">
    <source>
        <dbReference type="SAM" id="Phobius"/>
    </source>
</evidence>